<dbReference type="RefSeq" id="WP_149111575.1">
    <property type="nucleotide sequence ID" value="NZ_CP042425.1"/>
</dbReference>
<accession>A0A5C1AFZ2</accession>
<reference evidence="2" key="1">
    <citation type="submission" date="2019-08" db="EMBL/GenBank/DDBJ databases">
        <title>Limnoglobus roseus gen. nov., sp. nov., a novel freshwater planctomycete with a giant genome from the family Gemmataceae.</title>
        <authorList>
            <person name="Kulichevskaya I.S."/>
            <person name="Naumoff D.G."/>
            <person name="Miroshnikov K."/>
            <person name="Ivanova A."/>
            <person name="Philippov D.A."/>
            <person name="Hakobyan A."/>
            <person name="Rijpstra I.C."/>
            <person name="Sinninghe Damste J.S."/>
            <person name="Liesack W."/>
            <person name="Dedysh S.N."/>
        </authorList>
    </citation>
    <scope>NUCLEOTIDE SEQUENCE [LARGE SCALE GENOMIC DNA]</scope>
    <source>
        <strain evidence="2">PX52</strain>
    </source>
</reference>
<sequence>MPCPPTPPTPTPLTAHLALHLRGVAPAGSWTLSVSADCLRDGERLQYNHARWSFRLRDAARGEVARGDEVLAARGMARLRAGWQGLRYGLAALAFGLGRSGASPPGLIVRGPDRVLFGLDGGACGPATAPDRDGCWGLLARLGLTWQTISA</sequence>
<protein>
    <submittedName>
        <fullName evidence="1">Uncharacterized protein</fullName>
    </submittedName>
</protein>
<organism evidence="1 2">
    <name type="scientific">Limnoglobus roseus</name>
    <dbReference type="NCBI Taxonomy" id="2598579"/>
    <lineage>
        <taxon>Bacteria</taxon>
        <taxon>Pseudomonadati</taxon>
        <taxon>Planctomycetota</taxon>
        <taxon>Planctomycetia</taxon>
        <taxon>Gemmatales</taxon>
        <taxon>Gemmataceae</taxon>
        <taxon>Limnoglobus</taxon>
    </lineage>
</organism>
<evidence type="ECO:0000313" key="2">
    <source>
        <dbReference type="Proteomes" id="UP000324974"/>
    </source>
</evidence>
<name>A0A5C1AFZ2_9BACT</name>
<gene>
    <name evidence="1" type="ORF">PX52LOC_03881</name>
</gene>
<dbReference type="KEGG" id="lrs:PX52LOC_03881"/>
<dbReference type="EMBL" id="CP042425">
    <property type="protein sequence ID" value="QEL16906.1"/>
    <property type="molecule type" value="Genomic_DNA"/>
</dbReference>
<dbReference type="AlphaFoldDB" id="A0A5C1AFZ2"/>
<dbReference type="Proteomes" id="UP000324974">
    <property type="component" value="Chromosome"/>
</dbReference>
<evidence type="ECO:0000313" key="1">
    <source>
        <dbReference type="EMBL" id="QEL16906.1"/>
    </source>
</evidence>
<proteinExistence type="predicted"/>
<keyword evidence="2" id="KW-1185">Reference proteome</keyword>